<dbReference type="InterPro" id="IPR019906">
    <property type="entry name" value="Ribosomal_uL6_bac-type"/>
</dbReference>
<keyword evidence="6" id="KW-0699">rRNA-binding</keyword>
<evidence type="ECO:0000256" key="6">
    <source>
        <dbReference type="RuleBase" id="RU003870"/>
    </source>
</evidence>
<dbReference type="SUPFAM" id="SSF56053">
    <property type="entry name" value="Ribosomal protein L6"/>
    <property type="match status" value="2"/>
</dbReference>
<keyword evidence="6" id="KW-0694">RNA-binding</keyword>
<evidence type="ECO:0000256" key="4">
    <source>
        <dbReference type="NCBIfam" id="TIGR03654"/>
    </source>
</evidence>
<dbReference type="GO" id="GO:0019843">
    <property type="term" value="F:rRNA binding"/>
    <property type="evidence" value="ECO:0007669"/>
    <property type="project" value="UniProtKB-UniRule"/>
</dbReference>
<sequence length="184" mass="21614">MSRIWKLPINIPAQVNIWVTGNDVKITWPKWELSFEVKDFVSLTQENSQLTVSVQDENIKFQKWVWGLTRTLLSNMITGVTTWFEKSLEINWVWYKFDVVGTNKLILSVGFSHKVELIAPKGISLSADEKAKNMIYIKWIDKQQVWFFAAKIRAVKKPEPYKGKWIKYTGEYIRRKAGKTWGKK</sequence>
<dbReference type="EMBL" id="AMFJ01021624">
    <property type="protein sequence ID" value="EKD66492.1"/>
    <property type="molecule type" value="Genomic_DNA"/>
</dbReference>
<protein>
    <recommendedName>
        <fullName evidence="3 4">50S ribosomal protein L6</fullName>
    </recommendedName>
</protein>
<comment type="function">
    <text evidence="6">This protein binds to the 23S rRNA, and is important in its secondary structure. It is located near the subunit interface in the base of the L7/L12 stalk, and near the tRNA binding site of the peptidyltransferase center.</text>
</comment>
<dbReference type="Pfam" id="PF00347">
    <property type="entry name" value="Ribosomal_L6"/>
    <property type="match status" value="2"/>
</dbReference>
<evidence type="ECO:0000256" key="2">
    <source>
        <dbReference type="ARBA" id="ARBA00023274"/>
    </source>
</evidence>
<feature type="domain" description="Large ribosomal subunit protein uL6 alpha-beta" evidence="7">
    <location>
        <begin position="98"/>
        <end position="168"/>
    </location>
</feature>
<evidence type="ECO:0000256" key="5">
    <source>
        <dbReference type="RuleBase" id="RU003869"/>
    </source>
</evidence>
<dbReference type="PANTHER" id="PTHR11655">
    <property type="entry name" value="60S/50S RIBOSOMAL PROTEIN L6/L9"/>
    <property type="match status" value="1"/>
</dbReference>
<dbReference type="GO" id="GO:0022625">
    <property type="term" value="C:cytosolic large ribosomal subunit"/>
    <property type="evidence" value="ECO:0007669"/>
    <property type="project" value="UniProtKB-UniRule"/>
</dbReference>
<dbReference type="AlphaFoldDB" id="K2AXJ9"/>
<dbReference type="GO" id="GO:0003735">
    <property type="term" value="F:structural constituent of ribosome"/>
    <property type="evidence" value="ECO:0007669"/>
    <property type="project" value="UniProtKB-UniRule"/>
</dbReference>
<reference evidence="8" key="1">
    <citation type="journal article" date="2012" name="Science">
        <title>Fermentation, hydrogen, and sulfur metabolism in multiple uncultivated bacterial phyla.</title>
        <authorList>
            <person name="Wrighton K.C."/>
            <person name="Thomas B.C."/>
            <person name="Sharon I."/>
            <person name="Miller C.S."/>
            <person name="Castelle C.J."/>
            <person name="VerBerkmoes N.C."/>
            <person name="Wilkins M.J."/>
            <person name="Hettich R.L."/>
            <person name="Lipton M.S."/>
            <person name="Williams K.H."/>
            <person name="Long P.E."/>
            <person name="Banfield J.F."/>
        </authorList>
    </citation>
    <scope>NUCLEOTIDE SEQUENCE [LARGE SCALE GENOMIC DNA]</scope>
</reference>
<gene>
    <name evidence="8" type="ORF">ACD_49C00038G0026</name>
</gene>
<dbReference type="InterPro" id="IPR000702">
    <property type="entry name" value="Ribosomal_uL6-like"/>
</dbReference>
<evidence type="ECO:0000259" key="7">
    <source>
        <dbReference type="Pfam" id="PF00347"/>
    </source>
</evidence>
<comment type="similarity">
    <text evidence="5">Belongs to the universal ribosomal protein uL6 family.</text>
</comment>
<dbReference type="Gene3D" id="3.90.930.12">
    <property type="entry name" value="Ribosomal protein L6, alpha-beta domain"/>
    <property type="match status" value="2"/>
</dbReference>
<evidence type="ECO:0000256" key="1">
    <source>
        <dbReference type="ARBA" id="ARBA00022980"/>
    </source>
</evidence>
<evidence type="ECO:0000256" key="3">
    <source>
        <dbReference type="ARBA" id="ARBA00035454"/>
    </source>
</evidence>
<evidence type="ECO:0000313" key="8">
    <source>
        <dbReference type="EMBL" id="EKD66492.1"/>
    </source>
</evidence>
<dbReference type="PIRSF" id="PIRSF002162">
    <property type="entry name" value="Ribosomal_L6"/>
    <property type="match status" value="1"/>
</dbReference>
<dbReference type="InterPro" id="IPR020040">
    <property type="entry name" value="Ribosomal_uL6_a/b-dom"/>
</dbReference>
<dbReference type="NCBIfam" id="TIGR03654">
    <property type="entry name" value="L6_bact"/>
    <property type="match status" value="1"/>
</dbReference>
<keyword evidence="2 5" id="KW-0687">Ribonucleoprotein</keyword>
<organism evidence="8">
    <name type="scientific">uncultured bacterium</name>
    <name type="common">gcode 4</name>
    <dbReference type="NCBI Taxonomy" id="1234023"/>
    <lineage>
        <taxon>Bacteria</taxon>
        <taxon>environmental samples</taxon>
    </lineage>
</organism>
<proteinExistence type="inferred from homology"/>
<keyword evidence="1 5" id="KW-0689">Ribosomal protein</keyword>
<feature type="domain" description="Large ribosomal subunit protein uL6 alpha-beta" evidence="7">
    <location>
        <begin position="11"/>
        <end position="81"/>
    </location>
</feature>
<accession>K2AXJ9</accession>
<dbReference type="GO" id="GO:0002181">
    <property type="term" value="P:cytoplasmic translation"/>
    <property type="evidence" value="ECO:0007669"/>
    <property type="project" value="TreeGrafter"/>
</dbReference>
<dbReference type="PRINTS" id="PR00059">
    <property type="entry name" value="RIBOSOMALL6"/>
</dbReference>
<dbReference type="PANTHER" id="PTHR11655:SF14">
    <property type="entry name" value="LARGE RIBOSOMAL SUBUNIT PROTEIN UL6M"/>
    <property type="match status" value="1"/>
</dbReference>
<name>K2AXJ9_9BACT</name>
<comment type="caution">
    <text evidence="8">The sequence shown here is derived from an EMBL/GenBank/DDBJ whole genome shotgun (WGS) entry which is preliminary data.</text>
</comment>
<dbReference type="InterPro" id="IPR036789">
    <property type="entry name" value="Ribosomal_uL6-like_a/b-dom_sf"/>
</dbReference>